<organism evidence="1">
    <name type="scientific">bioreactor metagenome</name>
    <dbReference type="NCBI Taxonomy" id="1076179"/>
    <lineage>
        <taxon>unclassified sequences</taxon>
        <taxon>metagenomes</taxon>
        <taxon>ecological metagenomes</taxon>
    </lineage>
</organism>
<evidence type="ECO:0000313" key="1">
    <source>
        <dbReference type="EMBL" id="MPM46605.1"/>
    </source>
</evidence>
<dbReference type="EMBL" id="VSSQ01011344">
    <property type="protein sequence ID" value="MPM46605.1"/>
    <property type="molecule type" value="Genomic_DNA"/>
</dbReference>
<protein>
    <submittedName>
        <fullName evidence="1">Uncharacterized protein</fullName>
    </submittedName>
</protein>
<sequence length="129" mass="14209">MGRLRSSPYRQIHLACRGGLGHLVPPVGIACHIGIRPHLKHLGSPLAGPQLKVFRLVYEKLFAVTDAAVHVCPLPCQCFGEVFEFLYIEGLEVVRINFLETCLDVQIYHGCLSLHAPFGCDHDHAVCGP</sequence>
<name>A0A645A067_9ZZZZ</name>
<gene>
    <name evidence="1" type="ORF">SDC9_93310</name>
</gene>
<dbReference type="AlphaFoldDB" id="A0A645A067"/>
<comment type="caution">
    <text evidence="1">The sequence shown here is derived from an EMBL/GenBank/DDBJ whole genome shotgun (WGS) entry which is preliminary data.</text>
</comment>
<dbReference type="PROSITE" id="PS51257">
    <property type="entry name" value="PROKAR_LIPOPROTEIN"/>
    <property type="match status" value="1"/>
</dbReference>
<accession>A0A645A067</accession>
<proteinExistence type="predicted"/>
<reference evidence="1" key="1">
    <citation type="submission" date="2019-08" db="EMBL/GenBank/DDBJ databases">
        <authorList>
            <person name="Kucharzyk K."/>
            <person name="Murdoch R.W."/>
            <person name="Higgins S."/>
            <person name="Loffler F."/>
        </authorList>
    </citation>
    <scope>NUCLEOTIDE SEQUENCE</scope>
</reference>